<dbReference type="AlphaFoldDB" id="A0A9D2U119"/>
<organism evidence="2 3">
    <name type="scientific">Candidatus Mediterraneibacter tabaqchaliae</name>
    <dbReference type="NCBI Taxonomy" id="2838689"/>
    <lineage>
        <taxon>Bacteria</taxon>
        <taxon>Bacillati</taxon>
        <taxon>Bacillota</taxon>
        <taxon>Clostridia</taxon>
        <taxon>Lachnospirales</taxon>
        <taxon>Lachnospiraceae</taxon>
        <taxon>Mediterraneibacter</taxon>
    </lineage>
</organism>
<dbReference type="EMBL" id="DWUV01000072">
    <property type="protein sequence ID" value="HJD33655.1"/>
    <property type="molecule type" value="Genomic_DNA"/>
</dbReference>
<accession>A0A9D2U119</accession>
<sequence length="53" mass="6180">MSRKLIIDGNAVYEIDEECMLKKRLEGPETGKTGEKDQRDDRIKNQSENKNVR</sequence>
<comment type="caution">
    <text evidence="2">The sequence shown here is derived from an EMBL/GenBank/DDBJ whole genome shotgun (WGS) entry which is preliminary data.</text>
</comment>
<evidence type="ECO:0000313" key="2">
    <source>
        <dbReference type="EMBL" id="HJD33655.1"/>
    </source>
</evidence>
<dbReference type="Proteomes" id="UP000823897">
    <property type="component" value="Unassembled WGS sequence"/>
</dbReference>
<evidence type="ECO:0000313" key="3">
    <source>
        <dbReference type="Proteomes" id="UP000823897"/>
    </source>
</evidence>
<proteinExistence type="predicted"/>
<feature type="region of interest" description="Disordered" evidence="1">
    <location>
        <begin position="23"/>
        <end position="53"/>
    </location>
</feature>
<gene>
    <name evidence="2" type="ORF">H9911_03815</name>
</gene>
<reference evidence="2" key="2">
    <citation type="submission" date="2021-04" db="EMBL/GenBank/DDBJ databases">
        <authorList>
            <person name="Gilroy R."/>
        </authorList>
    </citation>
    <scope>NUCLEOTIDE SEQUENCE</scope>
    <source>
        <strain evidence="2">ChiGjej3B3-11674</strain>
    </source>
</reference>
<evidence type="ECO:0000256" key="1">
    <source>
        <dbReference type="SAM" id="MobiDB-lite"/>
    </source>
</evidence>
<reference evidence="2" key="1">
    <citation type="journal article" date="2021" name="PeerJ">
        <title>Extensive microbial diversity within the chicken gut microbiome revealed by metagenomics and culture.</title>
        <authorList>
            <person name="Gilroy R."/>
            <person name="Ravi A."/>
            <person name="Getino M."/>
            <person name="Pursley I."/>
            <person name="Horton D.L."/>
            <person name="Alikhan N.F."/>
            <person name="Baker D."/>
            <person name="Gharbi K."/>
            <person name="Hall N."/>
            <person name="Watson M."/>
            <person name="Adriaenssens E.M."/>
            <person name="Foster-Nyarko E."/>
            <person name="Jarju S."/>
            <person name="Secka A."/>
            <person name="Antonio M."/>
            <person name="Oren A."/>
            <person name="Chaudhuri R.R."/>
            <person name="La Ragione R."/>
            <person name="Hildebrand F."/>
            <person name="Pallen M.J."/>
        </authorList>
    </citation>
    <scope>NUCLEOTIDE SEQUENCE</scope>
    <source>
        <strain evidence="2">ChiGjej3B3-11674</strain>
    </source>
</reference>
<protein>
    <submittedName>
        <fullName evidence="2">Uncharacterized protein</fullName>
    </submittedName>
</protein>
<name>A0A9D2U119_9FIRM</name>